<keyword evidence="2" id="KW-0479">Metal-binding</keyword>
<feature type="compositionally biased region" description="Basic and acidic residues" evidence="5">
    <location>
        <begin position="14"/>
        <end position="26"/>
    </location>
</feature>
<evidence type="ECO:0000256" key="2">
    <source>
        <dbReference type="ARBA" id="ARBA00022723"/>
    </source>
</evidence>
<dbReference type="PANTHER" id="PTHR43189:SF2">
    <property type="entry name" value="GLUCOSE 1-DEHYDROGENASE"/>
    <property type="match status" value="1"/>
</dbReference>
<dbReference type="InterPro" id="IPR036291">
    <property type="entry name" value="NAD(P)-bd_dom_sf"/>
</dbReference>
<organism evidence="8 9">
    <name type="scientific">Tectimicrobiota bacterium</name>
    <dbReference type="NCBI Taxonomy" id="2528274"/>
    <lineage>
        <taxon>Bacteria</taxon>
        <taxon>Pseudomonadati</taxon>
        <taxon>Nitrospinota/Tectimicrobiota group</taxon>
        <taxon>Candidatus Tectimicrobiota</taxon>
    </lineage>
</organism>
<dbReference type="Pfam" id="PF08240">
    <property type="entry name" value="ADH_N"/>
    <property type="match status" value="1"/>
</dbReference>
<evidence type="ECO:0000256" key="1">
    <source>
        <dbReference type="ARBA" id="ARBA00001947"/>
    </source>
</evidence>
<dbReference type="GO" id="GO:0046872">
    <property type="term" value="F:metal ion binding"/>
    <property type="evidence" value="ECO:0007669"/>
    <property type="project" value="UniProtKB-KW"/>
</dbReference>
<dbReference type="AlphaFoldDB" id="A0A932MPL2"/>
<dbReference type="SUPFAM" id="SSF50129">
    <property type="entry name" value="GroES-like"/>
    <property type="match status" value="1"/>
</dbReference>
<evidence type="ECO:0000259" key="7">
    <source>
        <dbReference type="Pfam" id="PF16912"/>
    </source>
</evidence>
<dbReference type="InterPro" id="IPR011032">
    <property type="entry name" value="GroES-like_sf"/>
</dbReference>
<evidence type="ECO:0000256" key="4">
    <source>
        <dbReference type="ARBA" id="ARBA00023002"/>
    </source>
</evidence>
<dbReference type="InterPro" id="IPR031640">
    <property type="entry name" value="Glu_dehyd_C"/>
</dbReference>
<evidence type="ECO:0000259" key="6">
    <source>
        <dbReference type="Pfam" id="PF08240"/>
    </source>
</evidence>
<evidence type="ECO:0000313" key="8">
    <source>
        <dbReference type="EMBL" id="MBI3127256.1"/>
    </source>
</evidence>
<dbReference type="InterPro" id="IPR013154">
    <property type="entry name" value="ADH-like_N"/>
</dbReference>
<keyword evidence="4" id="KW-0560">Oxidoreductase</keyword>
<name>A0A932MPL2_UNCTE</name>
<feature type="region of interest" description="Disordered" evidence="5">
    <location>
        <begin position="1"/>
        <end position="26"/>
    </location>
</feature>
<dbReference type="PANTHER" id="PTHR43189">
    <property type="entry name" value="ZINC-TYPE ALCOHOL DEHYDROGENASE-LIKE PROTEIN C1198.01-RELATED"/>
    <property type="match status" value="1"/>
</dbReference>
<dbReference type="Pfam" id="PF16912">
    <property type="entry name" value="Glu_dehyd_C"/>
    <property type="match status" value="1"/>
</dbReference>
<dbReference type="GO" id="GO:0016491">
    <property type="term" value="F:oxidoreductase activity"/>
    <property type="evidence" value="ECO:0007669"/>
    <property type="project" value="UniProtKB-KW"/>
</dbReference>
<dbReference type="EMBL" id="JACPUR010000017">
    <property type="protein sequence ID" value="MBI3127256.1"/>
    <property type="molecule type" value="Genomic_DNA"/>
</dbReference>
<sequence length="349" mass="37487">MRALTVIPGQADSGRIRDVPEPPERDGPILVETVAVGVCGTDREILAGHYGEAPEGEGHLILGHESIGRVREAPPGSGLSPGDWVTGIVRRPDPVPCPNCAAGEWDMCRNGLFTERGIKGRHGFASQRFRIEPGFAVRVDPALGQLGVLLEPASIVAKAWDHIERIGRRAHWEPRRVLVTGAGPIGLLAALLGMQRGLEVHLFDRNEKGIKPELAAGLGAFYHTGAIETDCPRADVVIEATGAPQIVVDAIRHNCPHSIVCLTGISSGGRAIELDVGGLSTKLVLENDAVFGSVNANRSHFEAAAAALAGADRRWLGRLITRRLPLDRWNEMTERDSSRDVKTILDFTA</sequence>
<gene>
    <name evidence="8" type="ORF">HYZ11_06600</name>
</gene>
<protein>
    <submittedName>
        <fullName evidence="8">Glucose 1-dehydrogenase</fullName>
    </submittedName>
</protein>
<accession>A0A932MPL2</accession>
<feature type="domain" description="Glucose dehydrogenase C-terminal" evidence="7">
    <location>
        <begin position="145"/>
        <end position="347"/>
    </location>
</feature>
<dbReference type="Gene3D" id="3.40.50.720">
    <property type="entry name" value="NAD(P)-binding Rossmann-like Domain"/>
    <property type="match status" value="1"/>
</dbReference>
<evidence type="ECO:0000256" key="3">
    <source>
        <dbReference type="ARBA" id="ARBA00022833"/>
    </source>
</evidence>
<reference evidence="8" key="1">
    <citation type="submission" date="2020-07" db="EMBL/GenBank/DDBJ databases">
        <title>Huge and variable diversity of episymbiotic CPR bacteria and DPANN archaea in groundwater ecosystems.</title>
        <authorList>
            <person name="He C.Y."/>
            <person name="Keren R."/>
            <person name="Whittaker M."/>
            <person name="Farag I.F."/>
            <person name="Doudna J."/>
            <person name="Cate J.H.D."/>
            <person name="Banfield J.F."/>
        </authorList>
    </citation>
    <scope>NUCLEOTIDE SEQUENCE</scope>
    <source>
        <strain evidence="8">NC_groundwater_763_Ag_S-0.2um_68_21</strain>
    </source>
</reference>
<proteinExistence type="predicted"/>
<feature type="domain" description="Alcohol dehydrogenase-like N-terminal" evidence="6">
    <location>
        <begin position="26"/>
        <end position="136"/>
    </location>
</feature>
<dbReference type="Gene3D" id="3.90.180.10">
    <property type="entry name" value="Medium-chain alcohol dehydrogenases, catalytic domain"/>
    <property type="match status" value="1"/>
</dbReference>
<comment type="caution">
    <text evidence="8">The sequence shown here is derived from an EMBL/GenBank/DDBJ whole genome shotgun (WGS) entry which is preliminary data.</text>
</comment>
<evidence type="ECO:0000313" key="9">
    <source>
        <dbReference type="Proteomes" id="UP000782312"/>
    </source>
</evidence>
<dbReference type="CDD" id="cd08230">
    <property type="entry name" value="glucose_DH"/>
    <property type="match status" value="1"/>
</dbReference>
<comment type="cofactor">
    <cofactor evidence="1">
        <name>Zn(2+)</name>
        <dbReference type="ChEBI" id="CHEBI:29105"/>
    </cofactor>
</comment>
<dbReference type="SUPFAM" id="SSF51735">
    <property type="entry name" value="NAD(P)-binding Rossmann-fold domains"/>
    <property type="match status" value="1"/>
</dbReference>
<keyword evidence="3" id="KW-0862">Zinc</keyword>
<dbReference type="Proteomes" id="UP000782312">
    <property type="component" value="Unassembled WGS sequence"/>
</dbReference>
<evidence type="ECO:0000256" key="5">
    <source>
        <dbReference type="SAM" id="MobiDB-lite"/>
    </source>
</evidence>